<dbReference type="AlphaFoldDB" id="X1FEY2"/>
<feature type="non-terminal residue" evidence="1">
    <location>
        <position position="1"/>
    </location>
</feature>
<gene>
    <name evidence="1" type="ORF">S03H2_21369</name>
</gene>
<sequence length="72" mass="8449">DYHLAKREVLYDKNFKKGDYNACLEIAKDEARLEGLYVERKEVGTPGSFAEWVKAVKEEKERRRKKNSGSNR</sequence>
<dbReference type="EMBL" id="BARU01011364">
    <property type="protein sequence ID" value="GAH44196.1"/>
    <property type="molecule type" value="Genomic_DNA"/>
</dbReference>
<name>X1FEY2_9ZZZZ</name>
<protein>
    <submittedName>
        <fullName evidence="1">Uncharacterized protein</fullName>
    </submittedName>
</protein>
<organism evidence="1">
    <name type="scientific">marine sediment metagenome</name>
    <dbReference type="NCBI Taxonomy" id="412755"/>
    <lineage>
        <taxon>unclassified sequences</taxon>
        <taxon>metagenomes</taxon>
        <taxon>ecological metagenomes</taxon>
    </lineage>
</organism>
<accession>X1FEY2</accession>
<evidence type="ECO:0000313" key="1">
    <source>
        <dbReference type="EMBL" id="GAH44196.1"/>
    </source>
</evidence>
<reference evidence="1" key="1">
    <citation type="journal article" date="2014" name="Front. Microbiol.">
        <title>High frequency of phylogenetically diverse reductive dehalogenase-homologous genes in deep subseafloor sedimentary metagenomes.</title>
        <authorList>
            <person name="Kawai M."/>
            <person name="Futagami T."/>
            <person name="Toyoda A."/>
            <person name="Takaki Y."/>
            <person name="Nishi S."/>
            <person name="Hori S."/>
            <person name="Arai W."/>
            <person name="Tsubouchi T."/>
            <person name="Morono Y."/>
            <person name="Uchiyama I."/>
            <person name="Ito T."/>
            <person name="Fujiyama A."/>
            <person name="Inagaki F."/>
            <person name="Takami H."/>
        </authorList>
    </citation>
    <scope>NUCLEOTIDE SEQUENCE</scope>
    <source>
        <strain evidence="1">Expedition CK06-06</strain>
    </source>
</reference>
<proteinExistence type="predicted"/>
<comment type="caution">
    <text evidence="1">The sequence shown here is derived from an EMBL/GenBank/DDBJ whole genome shotgun (WGS) entry which is preliminary data.</text>
</comment>